<dbReference type="EMBL" id="LAZR01000723">
    <property type="protein sequence ID" value="KKN59556.1"/>
    <property type="molecule type" value="Genomic_DNA"/>
</dbReference>
<feature type="transmembrane region" description="Helical" evidence="1">
    <location>
        <begin position="159"/>
        <end position="177"/>
    </location>
</feature>
<feature type="transmembrane region" description="Helical" evidence="1">
    <location>
        <begin position="21"/>
        <end position="43"/>
    </location>
</feature>
<feature type="transmembrane region" description="Helical" evidence="1">
    <location>
        <begin position="131"/>
        <end position="153"/>
    </location>
</feature>
<feature type="transmembrane region" description="Helical" evidence="1">
    <location>
        <begin position="63"/>
        <end position="90"/>
    </location>
</feature>
<protein>
    <recommendedName>
        <fullName evidence="3">Major facilitator superfamily (MFS) profile domain-containing protein</fullName>
    </recommendedName>
</protein>
<evidence type="ECO:0008006" key="3">
    <source>
        <dbReference type="Google" id="ProtNLM"/>
    </source>
</evidence>
<dbReference type="AlphaFoldDB" id="A0A0F9UE89"/>
<keyword evidence="1" id="KW-0472">Membrane</keyword>
<name>A0A0F9UE89_9ZZZZ</name>
<gene>
    <name evidence="2" type="ORF">LCGC14_0540990</name>
</gene>
<evidence type="ECO:0000313" key="2">
    <source>
        <dbReference type="EMBL" id="KKN59556.1"/>
    </source>
</evidence>
<comment type="caution">
    <text evidence="2">The sequence shown here is derived from an EMBL/GenBank/DDBJ whole genome shotgun (WGS) entry which is preliminary data.</text>
</comment>
<proteinExistence type="predicted"/>
<evidence type="ECO:0000256" key="1">
    <source>
        <dbReference type="SAM" id="Phobius"/>
    </source>
</evidence>
<keyword evidence="1" id="KW-0812">Transmembrane</keyword>
<reference evidence="2" key="1">
    <citation type="journal article" date="2015" name="Nature">
        <title>Complex archaea that bridge the gap between prokaryotes and eukaryotes.</title>
        <authorList>
            <person name="Spang A."/>
            <person name="Saw J.H."/>
            <person name="Jorgensen S.L."/>
            <person name="Zaremba-Niedzwiedzka K."/>
            <person name="Martijn J."/>
            <person name="Lind A.E."/>
            <person name="van Eijk R."/>
            <person name="Schleper C."/>
            <person name="Guy L."/>
            <person name="Ettema T.J."/>
        </authorList>
    </citation>
    <scope>NUCLEOTIDE SEQUENCE</scope>
</reference>
<organism evidence="2">
    <name type="scientific">marine sediment metagenome</name>
    <dbReference type="NCBI Taxonomy" id="412755"/>
    <lineage>
        <taxon>unclassified sequences</taxon>
        <taxon>metagenomes</taxon>
        <taxon>ecological metagenomes</taxon>
    </lineage>
</organism>
<sequence length="194" mass="22042">MLTVHLSMLTEQSQTHKNRELIAAVSTLFRITSSVFALLLPLIVQSILPDPENVKWWEPSGTFILSSIPLVGIGFVILGTSAIVISFFSIDESFHNHSSLPLKNISLKSFFPQMTAPLKYKSYQKFLAVRLFNAMSGRILGIIVIPFLTYSLLFTGNSYYIYPIVSATSKFIGFFIWRRILRKHKVVKTYTFVL</sequence>
<keyword evidence="1" id="KW-1133">Transmembrane helix</keyword>
<accession>A0A0F9UE89</accession>